<dbReference type="Gene3D" id="3.40.50.1010">
    <property type="entry name" value="5'-nuclease"/>
    <property type="match status" value="1"/>
</dbReference>
<feature type="domain" description="PIN" evidence="1">
    <location>
        <begin position="10"/>
        <end position="74"/>
    </location>
</feature>
<evidence type="ECO:0000259" key="1">
    <source>
        <dbReference type="Pfam" id="PF13638"/>
    </source>
</evidence>
<dbReference type="WBParaSite" id="HPLM_0000168801-mRNA-1">
    <property type="protein sequence ID" value="HPLM_0000168801-mRNA-1"/>
    <property type="gene ID" value="HPLM_0000168801"/>
</dbReference>
<dbReference type="AlphaFoldDB" id="A0A0N4VWL8"/>
<organism evidence="2">
    <name type="scientific">Haemonchus placei</name>
    <name type="common">Barber's pole worm</name>
    <dbReference type="NCBI Taxonomy" id="6290"/>
    <lineage>
        <taxon>Eukaryota</taxon>
        <taxon>Metazoa</taxon>
        <taxon>Ecdysozoa</taxon>
        <taxon>Nematoda</taxon>
        <taxon>Chromadorea</taxon>
        <taxon>Rhabditida</taxon>
        <taxon>Rhabditina</taxon>
        <taxon>Rhabditomorpha</taxon>
        <taxon>Strongyloidea</taxon>
        <taxon>Trichostrongylidae</taxon>
        <taxon>Haemonchus</taxon>
    </lineage>
</organism>
<dbReference type="InterPro" id="IPR002716">
    <property type="entry name" value="PIN_dom"/>
</dbReference>
<dbReference type="Pfam" id="PF13638">
    <property type="entry name" value="PIN_4"/>
    <property type="match status" value="1"/>
</dbReference>
<sequence length="85" mass="10060">LNFYCQETFQVNDDRILRSCVNYTQSEPAPESLFSDVKVPQGREMPNIYRNLVLLTEDRVLNMKAMCQHIPCRTMVRFMKWAKIS</sequence>
<evidence type="ECO:0000313" key="2">
    <source>
        <dbReference type="WBParaSite" id="HPLM_0000168801-mRNA-1"/>
    </source>
</evidence>
<protein>
    <submittedName>
        <fullName evidence="2">PINc domain-containing protein</fullName>
    </submittedName>
</protein>
<reference evidence="2" key="1">
    <citation type="submission" date="2017-02" db="UniProtKB">
        <authorList>
            <consortium name="WormBaseParasite"/>
        </authorList>
    </citation>
    <scope>IDENTIFICATION</scope>
</reference>
<proteinExistence type="predicted"/>
<name>A0A0N4VWL8_HAEPC</name>
<accession>A0A0N4VWL8</accession>